<name>A0A1E3QDL8_LIPST</name>
<dbReference type="SMART" id="SM00028">
    <property type="entry name" value="TPR"/>
    <property type="match status" value="2"/>
</dbReference>
<dbReference type="InterPro" id="IPR019734">
    <property type="entry name" value="TPR_rpt"/>
</dbReference>
<dbReference type="Gene3D" id="1.25.40.10">
    <property type="entry name" value="Tetratricopeptide repeat domain"/>
    <property type="match status" value="1"/>
</dbReference>
<dbReference type="Pfam" id="PF13181">
    <property type="entry name" value="TPR_8"/>
    <property type="match status" value="1"/>
</dbReference>
<dbReference type="Proteomes" id="UP000094385">
    <property type="component" value="Unassembled WGS sequence"/>
</dbReference>
<evidence type="ECO:0000313" key="3">
    <source>
        <dbReference type="Proteomes" id="UP000094385"/>
    </source>
</evidence>
<sequence length="354" mass="40999">MMPSRGHSLLAQFRSLPRSCRFSQRFISSTVLKALLPSDHYTHTLGKTYYPQVTTTQITRDIKKLCDKPDASAEELQTWFGNGRKLVAYQRIIERGQLEDRYKSSPGNVRNEEIIEAHKTIYRASLKLNNQFALARFCVQDVIDRDINRKERAIKLLAKLRETNLPAAYFIIGNMYASTGKIKEAISEFTKCISAAKAHVDAAPKLDKEYYDYDREIDYSHMVKCHFLLGMMHEYAGDLWNARASYLKALDLQAFSKEILPEMEISASNFLHVMAEWEGSTEATEYYALKSSMHANMFGLLSMSRFARRYDENPLWEHKWLETQRVQQLMDMHLKVAVMSPHMMPVATMEEKSH</sequence>
<feature type="repeat" description="TPR" evidence="1">
    <location>
        <begin position="166"/>
        <end position="199"/>
    </location>
</feature>
<proteinExistence type="predicted"/>
<gene>
    <name evidence="2" type="ORF">LIPSTDRAFT_68185</name>
</gene>
<accession>A0A1E3QDL8</accession>
<evidence type="ECO:0000256" key="1">
    <source>
        <dbReference type="PROSITE-ProRule" id="PRU00339"/>
    </source>
</evidence>
<keyword evidence="3" id="KW-1185">Reference proteome</keyword>
<dbReference type="InterPro" id="IPR011990">
    <property type="entry name" value="TPR-like_helical_dom_sf"/>
</dbReference>
<dbReference type="EMBL" id="KV454290">
    <property type="protein sequence ID" value="ODQ75574.1"/>
    <property type="molecule type" value="Genomic_DNA"/>
</dbReference>
<dbReference type="SUPFAM" id="SSF81901">
    <property type="entry name" value="HCP-like"/>
    <property type="match status" value="1"/>
</dbReference>
<dbReference type="OrthoDB" id="10293632at2759"/>
<keyword evidence="1" id="KW-0802">TPR repeat</keyword>
<reference evidence="2 3" key="1">
    <citation type="journal article" date="2016" name="Proc. Natl. Acad. Sci. U.S.A.">
        <title>Comparative genomics of biotechnologically important yeasts.</title>
        <authorList>
            <person name="Riley R."/>
            <person name="Haridas S."/>
            <person name="Wolfe K.H."/>
            <person name="Lopes M.R."/>
            <person name="Hittinger C.T."/>
            <person name="Goeker M."/>
            <person name="Salamov A.A."/>
            <person name="Wisecaver J.H."/>
            <person name="Long T.M."/>
            <person name="Calvey C.H."/>
            <person name="Aerts A.L."/>
            <person name="Barry K.W."/>
            <person name="Choi C."/>
            <person name="Clum A."/>
            <person name="Coughlan A.Y."/>
            <person name="Deshpande S."/>
            <person name="Douglass A.P."/>
            <person name="Hanson S.J."/>
            <person name="Klenk H.-P."/>
            <person name="LaButti K.M."/>
            <person name="Lapidus A."/>
            <person name="Lindquist E.A."/>
            <person name="Lipzen A.M."/>
            <person name="Meier-Kolthoff J.P."/>
            <person name="Ohm R.A."/>
            <person name="Otillar R.P."/>
            <person name="Pangilinan J.L."/>
            <person name="Peng Y."/>
            <person name="Rokas A."/>
            <person name="Rosa C.A."/>
            <person name="Scheuner C."/>
            <person name="Sibirny A.A."/>
            <person name="Slot J.C."/>
            <person name="Stielow J.B."/>
            <person name="Sun H."/>
            <person name="Kurtzman C.P."/>
            <person name="Blackwell M."/>
            <person name="Grigoriev I.V."/>
            <person name="Jeffries T.W."/>
        </authorList>
    </citation>
    <scope>NUCLEOTIDE SEQUENCE [LARGE SCALE GENOMIC DNA]</scope>
    <source>
        <strain evidence="2 3">NRRL Y-11557</strain>
    </source>
</reference>
<dbReference type="AlphaFoldDB" id="A0A1E3QDL8"/>
<protein>
    <submittedName>
        <fullName evidence="2">Uncharacterized protein</fullName>
    </submittedName>
</protein>
<evidence type="ECO:0000313" key="2">
    <source>
        <dbReference type="EMBL" id="ODQ75574.1"/>
    </source>
</evidence>
<organism evidence="2 3">
    <name type="scientific">Lipomyces starkeyi NRRL Y-11557</name>
    <dbReference type="NCBI Taxonomy" id="675824"/>
    <lineage>
        <taxon>Eukaryota</taxon>
        <taxon>Fungi</taxon>
        <taxon>Dikarya</taxon>
        <taxon>Ascomycota</taxon>
        <taxon>Saccharomycotina</taxon>
        <taxon>Lipomycetes</taxon>
        <taxon>Lipomycetales</taxon>
        <taxon>Lipomycetaceae</taxon>
        <taxon>Lipomyces</taxon>
    </lineage>
</organism>
<dbReference type="PROSITE" id="PS50005">
    <property type="entry name" value="TPR"/>
    <property type="match status" value="1"/>
</dbReference>